<comment type="caution">
    <text evidence="13">The sequence shown here is derived from an EMBL/GenBank/DDBJ whole genome shotgun (WGS) entry which is preliminary data.</text>
</comment>
<comment type="subcellular location">
    <subcellularLocation>
        <location evidence="1">Membrane</location>
        <topology evidence="1">Multi-pass membrane protein</topology>
    </subcellularLocation>
</comment>
<keyword evidence="7" id="KW-0675">Receptor</keyword>
<keyword evidence="3 11" id="KW-0812">Transmembrane</keyword>
<dbReference type="EMBL" id="CAUYUE010000016">
    <property type="protein sequence ID" value="CAK0787223.1"/>
    <property type="molecule type" value="Genomic_DNA"/>
</dbReference>
<evidence type="ECO:0000256" key="4">
    <source>
        <dbReference type="ARBA" id="ARBA00022989"/>
    </source>
</evidence>
<keyword evidence="4 11" id="KW-1133">Transmembrane helix</keyword>
<sequence>MVLRVAVASSRRPFTFVNPCREGQAAFSGVLVQLLPDLLTTAGFNGSDIDFYTPPPHSQGGGLQLPNGTWTGFIGELTSRRADIALTQLTATSYREASVDQTFSVIDARMALMVHADTLRPTDAFTFLQPFSWQLWVCLVLMTFGVAMVLTMLARLSPLGLFDIRKVTNHSRGRAADMRQYAVHDVTKSFLLDTWMTATGQTPVPRGRSWAIRMVSILYGLFSLIVIASYTAAFAAILSLKTYRFSAENMQDLADRNLKFGIDAGGVTQYYFEHPHDQLTRDLSDQWVPFSTLDEGIEAIRRKDIAGYVTQQSLLDYTVSLQPCDMAIVDKGFGYGSQVIILQKNSSMTEALSAAILTLREAGRVDELIKDYAVPSCTAQADTSLQQLFLPSFSGLWYMLLMCWGLAALVTAVERIIVWIGHRSPRLRRANARLTQMIFGVSRKHFDFKHSEEVFGTMDTSVQGPQSK</sequence>
<name>A0AAV1IIX2_9CHLO</name>
<proteinExistence type="predicted"/>
<dbReference type="Gene3D" id="1.10.287.70">
    <property type="match status" value="1"/>
</dbReference>
<dbReference type="GO" id="GO:0016020">
    <property type="term" value="C:membrane"/>
    <property type="evidence" value="ECO:0007669"/>
    <property type="project" value="UniProtKB-SubCell"/>
</dbReference>
<keyword evidence="14" id="KW-1185">Reference proteome</keyword>
<evidence type="ECO:0000256" key="11">
    <source>
        <dbReference type="SAM" id="Phobius"/>
    </source>
</evidence>
<feature type="domain" description="Ionotropic glutamate receptor C-terminal" evidence="12">
    <location>
        <begin position="2"/>
        <end position="371"/>
    </location>
</feature>
<evidence type="ECO:0000256" key="3">
    <source>
        <dbReference type="ARBA" id="ARBA00022692"/>
    </source>
</evidence>
<dbReference type="Gene3D" id="3.40.190.10">
    <property type="entry name" value="Periplasmic binding protein-like II"/>
    <property type="match status" value="1"/>
</dbReference>
<evidence type="ECO:0000313" key="13">
    <source>
        <dbReference type="EMBL" id="CAK0787223.1"/>
    </source>
</evidence>
<keyword evidence="6 11" id="KW-0472">Membrane</keyword>
<protein>
    <recommendedName>
        <fullName evidence="12">Ionotropic glutamate receptor C-terminal domain-containing protein</fullName>
    </recommendedName>
</protein>
<evidence type="ECO:0000256" key="8">
    <source>
        <dbReference type="ARBA" id="ARBA00023180"/>
    </source>
</evidence>
<accession>A0AAV1IIX2</accession>
<dbReference type="SMART" id="SM00079">
    <property type="entry name" value="PBPe"/>
    <property type="match status" value="1"/>
</dbReference>
<dbReference type="Pfam" id="PF00060">
    <property type="entry name" value="Lig_chan"/>
    <property type="match status" value="1"/>
</dbReference>
<evidence type="ECO:0000256" key="7">
    <source>
        <dbReference type="ARBA" id="ARBA00023170"/>
    </source>
</evidence>
<reference evidence="13 14" key="1">
    <citation type="submission" date="2023-10" db="EMBL/GenBank/DDBJ databases">
        <authorList>
            <person name="Maclean D."/>
            <person name="Macfadyen A."/>
        </authorList>
    </citation>
    <scope>NUCLEOTIDE SEQUENCE [LARGE SCALE GENOMIC DNA]</scope>
</reference>
<dbReference type="PANTHER" id="PTHR18966">
    <property type="entry name" value="IONOTROPIC GLUTAMATE RECEPTOR"/>
    <property type="match status" value="1"/>
</dbReference>
<evidence type="ECO:0000256" key="1">
    <source>
        <dbReference type="ARBA" id="ARBA00004141"/>
    </source>
</evidence>
<evidence type="ECO:0000256" key="10">
    <source>
        <dbReference type="ARBA" id="ARBA00023303"/>
    </source>
</evidence>
<dbReference type="GO" id="GO:0015276">
    <property type="term" value="F:ligand-gated monoatomic ion channel activity"/>
    <property type="evidence" value="ECO:0007669"/>
    <property type="project" value="InterPro"/>
</dbReference>
<keyword evidence="8" id="KW-0325">Glycoprotein</keyword>
<keyword evidence="9" id="KW-1071">Ligand-gated ion channel</keyword>
<organism evidence="13 14">
    <name type="scientific">Coccomyxa viridis</name>
    <dbReference type="NCBI Taxonomy" id="1274662"/>
    <lineage>
        <taxon>Eukaryota</taxon>
        <taxon>Viridiplantae</taxon>
        <taxon>Chlorophyta</taxon>
        <taxon>core chlorophytes</taxon>
        <taxon>Trebouxiophyceae</taxon>
        <taxon>Trebouxiophyceae incertae sedis</taxon>
        <taxon>Coccomyxaceae</taxon>
        <taxon>Coccomyxa</taxon>
    </lineage>
</organism>
<keyword evidence="2" id="KW-0813">Transport</keyword>
<gene>
    <name evidence="13" type="ORF">CVIRNUC_010439</name>
</gene>
<feature type="transmembrane region" description="Helical" evidence="11">
    <location>
        <begin position="396"/>
        <end position="420"/>
    </location>
</feature>
<dbReference type="SUPFAM" id="SSF53850">
    <property type="entry name" value="Periplasmic binding protein-like II"/>
    <property type="match status" value="1"/>
</dbReference>
<feature type="transmembrane region" description="Helical" evidence="11">
    <location>
        <begin position="216"/>
        <end position="240"/>
    </location>
</feature>
<evidence type="ECO:0000256" key="2">
    <source>
        <dbReference type="ARBA" id="ARBA00022448"/>
    </source>
</evidence>
<keyword evidence="5" id="KW-0406">Ion transport</keyword>
<dbReference type="AlphaFoldDB" id="A0AAV1IIX2"/>
<dbReference type="InterPro" id="IPR019594">
    <property type="entry name" value="Glu/Gly-bd"/>
</dbReference>
<evidence type="ECO:0000256" key="5">
    <source>
        <dbReference type="ARBA" id="ARBA00023065"/>
    </source>
</evidence>
<evidence type="ECO:0000313" key="14">
    <source>
        <dbReference type="Proteomes" id="UP001314263"/>
    </source>
</evidence>
<dbReference type="InterPro" id="IPR015683">
    <property type="entry name" value="Ionotropic_Glu_rcpt"/>
</dbReference>
<dbReference type="Pfam" id="PF10613">
    <property type="entry name" value="Lig_chan-Glu_bd"/>
    <property type="match status" value="1"/>
</dbReference>
<evidence type="ECO:0000256" key="6">
    <source>
        <dbReference type="ARBA" id="ARBA00023136"/>
    </source>
</evidence>
<evidence type="ECO:0000256" key="9">
    <source>
        <dbReference type="ARBA" id="ARBA00023286"/>
    </source>
</evidence>
<keyword evidence="10" id="KW-0407">Ion channel</keyword>
<dbReference type="Proteomes" id="UP001314263">
    <property type="component" value="Unassembled WGS sequence"/>
</dbReference>
<evidence type="ECO:0000259" key="12">
    <source>
        <dbReference type="SMART" id="SM00079"/>
    </source>
</evidence>
<dbReference type="InterPro" id="IPR001320">
    <property type="entry name" value="Iontro_rcpt_C"/>
</dbReference>
<feature type="transmembrane region" description="Helical" evidence="11">
    <location>
        <begin position="133"/>
        <end position="156"/>
    </location>
</feature>